<protein>
    <submittedName>
        <fullName evidence="1">Uncharacterized protein</fullName>
    </submittedName>
</protein>
<keyword evidence="2" id="KW-1185">Reference proteome</keyword>
<comment type="caution">
    <text evidence="1">The sequence shown here is derived from an EMBL/GenBank/DDBJ whole genome shotgun (WGS) entry which is preliminary data.</text>
</comment>
<dbReference type="AlphaFoldDB" id="A0A4C1V245"/>
<evidence type="ECO:0000313" key="1">
    <source>
        <dbReference type="EMBL" id="GBP32600.1"/>
    </source>
</evidence>
<evidence type="ECO:0000313" key="2">
    <source>
        <dbReference type="Proteomes" id="UP000299102"/>
    </source>
</evidence>
<accession>A0A4C1V245</accession>
<name>A0A4C1V245_EUMVA</name>
<proteinExistence type="predicted"/>
<organism evidence="1 2">
    <name type="scientific">Eumeta variegata</name>
    <name type="common">Bagworm moth</name>
    <name type="synonym">Eumeta japonica</name>
    <dbReference type="NCBI Taxonomy" id="151549"/>
    <lineage>
        <taxon>Eukaryota</taxon>
        <taxon>Metazoa</taxon>
        <taxon>Ecdysozoa</taxon>
        <taxon>Arthropoda</taxon>
        <taxon>Hexapoda</taxon>
        <taxon>Insecta</taxon>
        <taxon>Pterygota</taxon>
        <taxon>Neoptera</taxon>
        <taxon>Endopterygota</taxon>
        <taxon>Lepidoptera</taxon>
        <taxon>Glossata</taxon>
        <taxon>Ditrysia</taxon>
        <taxon>Tineoidea</taxon>
        <taxon>Psychidae</taxon>
        <taxon>Oiketicinae</taxon>
        <taxon>Eumeta</taxon>
    </lineage>
</organism>
<reference evidence="1 2" key="1">
    <citation type="journal article" date="2019" name="Commun. Biol.">
        <title>The bagworm genome reveals a unique fibroin gene that provides high tensile strength.</title>
        <authorList>
            <person name="Kono N."/>
            <person name="Nakamura H."/>
            <person name="Ohtoshi R."/>
            <person name="Tomita M."/>
            <person name="Numata K."/>
            <person name="Arakawa K."/>
        </authorList>
    </citation>
    <scope>NUCLEOTIDE SEQUENCE [LARGE SCALE GENOMIC DNA]</scope>
</reference>
<sequence length="190" mass="22141">MSKVLDIESLIAEKRREIEKEKALLGLQSDERNTVQIDVEETINEKKKVLKFEDEEQNYPKSKCSQDEDTKFLYKTEETIPFELERYIRAISLDLCLPRVPLGLSKIRPRISIENDGDDTRNIFEIGLELKSNKKKNIQNMAFVLSYPQRVPVSPYPYNEASTKVTPHRRRLFARVRGRGVACSVTHMRL</sequence>
<dbReference type="EMBL" id="BGZK01000262">
    <property type="protein sequence ID" value="GBP32600.1"/>
    <property type="molecule type" value="Genomic_DNA"/>
</dbReference>
<dbReference type="Proteomes" id="UP000299102">
    <property type="component" value="Unassembled WGS sequence"/>
</dbReference>
<gene>
    <name evidence="1" type="ORF">EVAR_25959_1</name>
</gene>